<dbReference type="AlphaFoldDB" id="A0AAT9GVB8"/>
<organism evidence="1">
    <name type="scientific">Sulfurisphaera javensis</name>
    <dbReference type="NCBI Taxonomy" id="2049879"/>
    <lineage>
        <taxon>Archaea</taxon>
        <taxon>Thermoproteota</taxon>
        <taxon>Thermoprotei</taxon>
        <taxon>Sulfolobales</taxon>
        <taxon>Sulfolobaceae</taxon>
        <taxon>Sulfurisphaera</taxon>
    </lineage>
</organism>
<dbReference type="GeneID" id="92355668"/>
<name>A0AAT9GVB8_9CREN</name>
<protein>
    <submittedName>
        <fullName evidence="1">Uncharacterized protein</fullName>
    </submittedName>
</protein>
<proteinExistence type="predicted"/>
<gene>
    <name evidence="1" type="ORF">SJAV_27170</name>
</gene>
<reference evidence="1" key="1">
    <citation type="submission" date="2024-03" db="EMBL/GenBank/DDBJ databases">
        <title>Complete genome sequence of Sulfurisphaera javensis strain KD-1.</title>
        <authorList>
            <person name="Sakai H."/>
            <person name="Nur N."/>
            <person name="Suwanto A."/>
            <person name="Kurosawa N."/>
        </authorList>
    </citation>
    <scope>NUCLEOTIDE SEQUENCE</scope>
    <source>
        <strain evidence="1">KD-1</strain>
    </source>
</reference>
<dbReference type="KEGG" id="sjv:SJAV_27170"/>
<dbReference type="EMBL" id="AP031322">
    <property type="protein sequence ID" value="BFH74773.1"/>
    <property type="molecule type" value="Genomic_DNA"/>
</dbReference>
<dbReference type="RefSeq" id="WP_369610249.1">
    <property type="nucleotide sequence ID" value="NZ_AP031322.1"/>
</dbReference>
<accession>A0AAT9GVB8</accession>
<evidence type="ECO:0000313" key="1">
    <source>
        <dbReference type="EMBL" id="BFH74773.1"/>
    </source>
</evidence>
<sequence>MGEITTSEAKEVVKKLSKVAPKVGLISLKEKPPEIADVSLGPKELINIAKEMNKDIEM</sequence>